<dbReference type="InterPro" id="IPR041920">
    <property type="entry name" value="ROS/MUCR_sf"/>
</dbReference>
<dbReference type="AlphaFoldDB" id="A0A2S2CNV6"/>
<evidence type="ECO:0000313" key="3">
    <source>
        <dbReference type="Proteomes" id="UP000245629"/>
    </source>
</evidence>
<gene>
    <name evidence="2" type="ORF">DEW08_07575</name>
</gene>
<proteinExistence type="inferred from homology"/>
<evidence type="ECO:0000313" key="2">
    <source>
        <dbReference type="EMBL" id="AWK86129.1"/>
    </source>
</evidence>
<dbReference type="InterPro" id="IPR008807">
    <property type="entry name" value="ROS_MUCR"/>
</dbReference>
<protein>
    <submittedName>
        <fullName evidence="2">MucR family transcriptional regulator</fullName>
    </submittedName>
</protein>
<comment type="similarity">
    <text evidence="1">Belongs to the ros/MucR family.</text>
</comment>
<sequence>MSTGSPSNALLSLTTEIVAAHVSNNTVAVGDLPTLIEQVYKSLANVGVEPTVTEERPQPAVPIKKSVTPDYIVCLEDGKKLKMLKRHLKTAYNMTPEEYRDRWGLPADYPMVAPNYARQRSSLAKQIGLGTRARRGAA</sequence>
<dbReference type="OrthoDB" id="9809693at2"/>
<keyword evidence="3" id="KW-1185">Reference proteome</keyword>
<dbReference type="GO" id="GO:0006355">
    <property type="term" value="P:regulation of DNA-templated transcription"/>
    <property type="evidence" value="ECO:0007669"/>
    <property type="project" value="InterPro"/>
</dbReference>
<dbReference type="RefSeq" id="WP_109325888.1">
    <property type="nucleotide sequence ID" value="NZ_CP029353.1"/>
</dbReference>
<dbReference type="GO" id="GO:0003677">
    <property type="term" value="F:DNA binding"/>
    <property type="evidence" value="ECO:0007669"/>
    <property type="project" value="InterPro"/>
</dbReference>
<name>A0A2S2CNV6_9PROT</name>
<dbReference type="GO" id="GO:0008270">
    <property type="term" value="F:zinc ion binding"/>
    <property type="evidence" value="ECO:0007669"/>
    <property type="project" value="InterPro"/>
</dbReference>
<accession>A0A2S2CNV6</accession>
<dbReference type="Gene3D" id="1.10.10.1550">
    <property type="entry name" value="ROS/MUCR transcriptional regulator protein"/>
    <property type="match status" value="1"/>
</dbReference>
<organism evidence="2 3">
    <name type="scientific">Azospirillum thermophilum</name>
    <dbReference type="NCBI Taxonomy" id="2202148"/>
    <lineage>
        <taxon>Bacteria</taxon>
        <taxon>Pseudomonadati</taxon>
        <taxon>Pseudomonadota</taxon>
        <taxon>Alphaproteobacteria</taxon>
        <taxon>Rhodospirillales</taxon>
        <taxon>Azospirillaceae</taxon>
        <taxon>Azospirillum</taxon>
    </lineage>
</organism>
<dbReference type="Pfam" id="PF05443">
    <property type="entry name" value="ROS_MUCR"/>
    <property type="match status" value="1"/>
</dbReference>
<evidence type="ECO:0000256" key="1">
    <source>
        <dbReference type="ARBA" id="ARBA00007031"/>
    </source>
</evidence>
<dbReference type="KEGG" id="azz:DEW08_07575"/>
<dbReference type="EMBL" id="CP029353">
    <property type="protein sequence ID" value="AWK86129.1"/>
    <property type="molecule type" value="Genomic_DNA"/>
</dbReference>
<dbReference type="Proteomes" id="UP000245629">
    <property type="component" value="Chromosome 2"/>
</dbReference>
<reference evidence="3" key="1">
    <citation type="submission" date="2018-05" db="EMBL/GenBank/DDBJ databases">
        <title>Azospirillum thermophila sp. nov., a novel isolated from hot spring.</title>
        <authorList>
            <person name="Zhao Z."/>
        </authorList>
    </citation>
    <scope>NUCLEOTIDE SEQUENCE [LARGE SCALE GENOMIC DNA]</scope>
    <source>
        <strain evidence="3">CFH 70021</strain>
    </source>
</reference>